<dbReference type="NCBIfam" id="TIGR00757">
    <property type="entry name" value="RNaseEG"/>
    <property type="match status" value="1"/>
</dbReference>
<evidence type="ECO:0000256" key="9">
    <source>
        <dbReference type="ARBA" id="ARBA00022730"/>
    </source>
</evidence>
<organism evidence="18 19">
    <name type="scientific">Granulosicoccus antarcticus IMCC3135</name>
    <dbReference type="NCBI Taxonomy" id="1192854"/>
    <lineage>
        <taxon>Bacteria</taxon>
        <taxon>Pseudomonadati</taxon>
        <taxon>Pseudomonadota</taxon>
        <taxon>Gammaproteobacteria</taxon>
        <taxon>Chromatiales</taxon>
        <taxon>Granulosicoccaceae</taxon>
        <taxon>Granulosicoccus</taxon>
    </lineage>
</organism>
<keyword evidence="4 15" id="KW-0997">Cell inner membrane</keyword>
<feature type="region of interest" description="Disordered" evidence="16">
    <location>
        <begin position="1230"/>
        <end position="1258"/>
    </location>
</feature>
<keyword evidence="2 15" id="KW-1003">Cell membrane</keyword>
<keyword evidence="5 15" id="KW-0698">rRNA processing</keyword>
<dbReference type="InterPro" id="IPR028878">
    <property type="entry name" value="RNase_E"/>
</dbReference>
<feature type="compositionally biased region" description="Polar residues" evidence="16">
    <location>
        <begin position="590"/>
        <end position="605"/>
    </location>
</feature>
<evidence type="ECO:0000256" key="5">
    <source>
        <dbReference type="ARBA" id="ARBA00022552"/>
    </source>
</evidence>
<keyword evidence="12 15" id="KW-0460">Magnesium</keyword>
<dbReference type="PROSITE" id="PS50126">
    <property type="entry name" value="S1"/>
    <property type="match status" value="1"/>
</dbReference>
<dbReference type="Pfam" id="PF20833">
    <property type="entry name" value="RNase_E_G_Thio"/>
    <property type="match status" value="1"/>
</dbReference>
<evidence type="ECO:0000256" key="1">
    <source>
        <dbReference type="ARBA" id="ARBA00005663"/>
    </source>
</evidence>
<dbReference type="GO" id="GO:0005737">
    <property type="term" value="C:cytoplasm"/>
    <property type="evidence" value="ECO:0007669"/>
    <property type="project" value="UniProtKB-SubCell"/>
</dbReference>
<dbReference type="InterPro" id="IPR048583">
    <property type="entry name" value="RNase_E_G_thioredoxin-like"/>
</dbReference>
<reference evidence="18 19" key="1">
    <citation type="submission" date="2016-12" db="EMBL/GenBank/DDBJ databases">
        <authorList>
            <person name="Song W.-J."/>
            <person name="Kurnit D.M."/>
        </authorList>
    </citation>
    <scope>NUCLEOTIDE SEQUENCE [LARGE SCALE GENOMIC DNA]</scope>
    <source>
        <strain evidence="18 19">IMCC3135</strain>
    </source>
</reference>
<feature type="region of interest" description="Disordered" evidence="16">
    <location>
        <begin position="509"/>
        <end position="546"/>
    </location>
</feature>
<keyword evidence="15" id="KW-0820">tRNA-binding</keyword>
<keyword evidence="13 15" id="KW-0694">RNA-binding</keyword>
<evidence type="ECO:0000256" key="3">
    <source>
        <dbReference type="ARBA" id="ARBA00022490"/>
    </source>
</evidence>
<dbReference type="InterPro" id="IPR004659">
    <property type="entry name" value="RNase_E/G"/>
</dbReference>
<feature type="compositionally biased region" description="Low complexity" evidence="16">
    <location>
        <begin position="575"/>
        <end position="589"/>
    </location>
</feature>
<dbReference type="Pfam" id="PF10150">
    <property type="entry name" value="RNase_E_G"/>
    <property type="match status" value="1"/>
</dbReference>
<evidence type="ECO:0000256" key="2">
    <source>
        <dbReference type="ARBA" id="ARBA00022475"/>
    </source>
</evidence>
<evidence type="ECO:0000256" key="10">
    <source>
        <dbReference type="ARBA" id="ARBA00022759"/>
    </source>
</evidence>
<dbReference type="HAMAP" id="MF_00970">
    <property type="entry name" value="RNase_E"/>
    <property type="match status" value="1"/>
</dbReference>
<comment type="catalytic activity">
    <reaction evidence="15">
        <text>Endonucleolytic cleavage of single-stranded RNA in A- and U-rich regions.</text>
        <dbReference type="EC" id="3.1.26.12"/>
    </reaction>
</comment>
<dbReference type="NCBIfam" id="NF008074">
    <property type="entry name" value="PRK10811.1"/>
    <property type="match status" value="1"/>
</dbReference>
<dbReference type="GO" id="GO:0008270">
    <property type="term" value="F:zinc ion binding"/>
    <property type="evidence" value="ECO:0007669"/>
    <property type="project" value="UniProtKB-UniRule"/>
</dbReference>
<keyword evidence="10 15" id="KW-0255">Endonuclease</keyword>
<dbReference type="GO" id="GO:0009898">
    <property type="term" value="C:cytoplasmic side of plasma membrane"/>
    <property type="evidence" value="ECO:0007669"/>
    <property type="project" value="UniProtKB-UniRule"/>
</dbReference>
<dbReference type="GO" id="GO:0000049">
    <property type="term" value="F:tRNA binding"/>
    <property type="evidence" value="ECO:0007669"/>
    <property type="project" value="UniProtKB-KW"/>
</dbReference>
<dbReference type="EC" id="3.1.26.12" evidence="15"/>
<feature type="compositionally biased region" description="Low complexity" evidence="16">
    <location>
        <begin position="878"/>
        <end position="900"/>
    </location>
</feature>
<feature type="compositionally biased region" description="Polar residues" evidence="16">
    <location>
        <begin position="1155"/>
        <end position="1166"/>
    </location>
</feature>
<keyword evidence="8 15" id="KW-0479">Metal-binding</keyword>
<feature type="region of interest" description="Disordered" evidence="16">
    <location>
        <begin position="575"/>
        <end position="1205"/>
    </location>
</feature>
<feature type="compositionally biased region" description="Polar residues" evidence="16">
    <location>
        <begin position="806"/>
        <end position="818"/>
    </location>
</feature>
<feature type="binding site" evidence="15">
    <location>
        <position position="304"/>
    </location>
    <ligand>
        <name>Mg(2+)</name>
        <dbReference type="ChEBI" id="CHEBI:18420"/>
        <note>catalytic</note>
    </ligand>
</feature>
<feature type="compositionally biased region" description="Basic residues" evidence="16">
    <location>
        <begin position="1098"/>
        <end position="1108"/>
    </location>
</feature>
<comment type="function">
    <text evidence="15">Endoribonuclease that plays a central role in RNA processing and decay. Required for the maturation of 5S and 16S rRNAs and the majority of tRNAs. Also involved in the degradation of most mRNAs.</text>
</comment>
<feature type="region of interest" description="Required for zinc-mediated homotetramerization and catalytic activity" evidence="15">
    <location>
        <begin position="405"/>
        <end position="408"/>
    </location>
</feature>
<evidence type="ECO:0000256" key="15">
    <source>
        <dbReference type="HAMAP-Rule" id="MF_00970"/>
    </source>
</evidence>
<feature type="compositionally biased region" description="Basic residues" evidence="16">
    <location>
        <begin position="907"/>
        <end position="917"/>
    </location>
</feature>
<keyword evidence="9 15" id="KW-0699">rRNA-binding</keyword>
<proteinExistence type="inferred from homology"/>
<dbReference type="OrthoDB" id="9804278at2"/>
<dbReference type="Gene3D" id="2.40.50.140">
    <property type="entry name" value="Nucleic acid-binding proteins"/>
    <property type="match status" value="1"/>
</dbReference>
<dbReference type="GO" id="GO:0008995">
    <property type="term" value="F:ribonuclease E activity"/>
    <property type="evidence" value="ECO:0007669"/>
    <property type="project" value="UniProtKB-EC"/>
</dbReference>
<dbReference type="GO" id="GO:0006364">
    <property type="term" value="P:rRNA processing"/>
    <property type="evidence" value="ECO:0007669"/>
    <property type="project" value="UniProtKB-UniRule"/>
</dbReference>
<dbReference type="GO" id="GO:0008033">
    <property type="term" value="P:tRNA processing"/>
    <property type="evidence" value="ECO:0007669"/>
    <property type="project" value="UniProtKB-UniRule"/>
</dbReference>
<comment type="subcellular location">
    <subcellularLocation>
        <location evidence="15">Cytoplasm</location>
    </subcellularLocation>
    <subcellularLocation>
        <location evidence="15">Cell inner membrane</location>
        <topology evidence="15">Peripheral membrane protein</topology>
        <orientation evidence="15">Cytoplasmic side</orientation>
    </subcellularLocation>
</comment>
<dbReference type="CDD" id="cd04453">
    <property type="entry name" value="S1_RNase_E"/>
    <property type="match status" value="1"/>
</dbReference>
<dbReference type="RefSeq" id="WP_088917746.1">
    <property type="nucleotide sequence ID" value="NZ_CP018632.1"/>
</dbReference>
<dbReference type="Proteomes" id="UP000250079">
    <property type="component" value="Chromosome"/>
</dbReference>
<evidence type="ECO:0000256" key="11">
    <source>
        <dbReference type="ARBA" id="ARBA00022801"/>
    </source>
</evidence>
<comment type="cofactor">
    <cofactor evidence="15">
        <name>Zn(2+)</name>
        <dbReference type="ChEBI" id="CHEBI:29105"/>
    </cofactor>
    <text evidence="15">Binds 2 Zn(2+) ions per homotetramer.</text>
</comment>
<dbReference type="EMBL" id="CP018632">
    <property type="protein sequence ID" value="ASJ72435.1"/>
    <property type="molecule type" value="Genomic_DNA"/>
</dbReference>
<keyword evidence="14 15" id="KW-0472">Membrane</keyword>
<feature type="compositionally biased region" description="Basic and acidic residues" evidence="16">
    <location>
        <begin position="1138"/>
        <end position="1148"/>
    </location>
</feature>
<feature type="compositionally biased region" description="Polar residues" evidence="16">
    <location>
        <begin position="1174"/>
        <end position="1187"/>
    </location>
</feature>
<dbReference type="Gene3D" id="3.40.1260.20">
    <property type="entry name" value="Ribonuclease E, catalytic domain"/>
    <property type="match status" value="1"/>
</dbReference>
<feature type="compositionally biased region" description="Basic residues" evidence="16">
    <location>
        <begin position="766"/>
        <end position="781"/>
    </location>
</feature>
<dbReference type="GO" id="GO:0000287">
    <property type="term" value="F:magnesium ion binding"/>
    <property type="evidence" value="ECO:0007669"/>
    <property type="project" value="UniProtKB-UniRule"/>
</dbReference>
<feature type="binding site" evidence="15">
    <location>
        <position position="347"/>
    </location>
    <ligand>
        <name>Mg(2+)</name>
        <dbReference type="ChEBI" id="CHEBI:18420"/>
        <note>catalytic</note>
    </ligand>
</feature>
<evidence type="ECO:0000256" key="13">
    <source>
        <dbReference type="ARBA" id="ARBA00022884"/>
    </source>
</evidence>
<dbReference type="AlphaFoldDB" id="A0A2Z2NPP2"/>
<feature type="domain" description="S1 motif" evidence="17">
    <location>
        <begin position="39"/>
        <end position="121"/>
    </location>
</feature>
<dbReference type="Pfam" id="PF00575">
    <property type="entry name" value="S1"/>
    <property type="match status" value="1"/>
</dbReference>
<keyword evidence="6 15" id="KW-0819">tRNA processing</keyword>
<feature type="binding site" evidence="15">
    <location>
        <position position="405"/>
    </location>
    <ligand>
        <name>Zn(2+)</name>
        <dbReference type="ChEBI" id="CHEBI:29105"/>
        <note>ligand shared between dimeric partners</note>
    </ligand>
</feature>
<evidence type="ECO:0000313" key="19">
    <source>
        <dbReference type="Proteomes" id="UP000250079"/>
    </source>
</evidence>
<feature type="compositionally biased region" description="Basic and acidic residues" evidence="16">
    <location>
        <begin position="662"/>
        <end position="673"/>
    </location>
</feature>
<dbReference type="PANTHER" id="PTHR30001:SF1">
    <property type="entry name" value="RIBONUCLEASE E_G-LIKE PROTEIN, CHLOROPLASTIC"/>
    <property type="match status" value="1"/>
</dbReference>
<dbReference type="InterPro" id="IPR019307">
    <property type="entry name" value="RNA-bd_AU-1/RNase_E/G"/>
</dbReference>
<keyword evidence="11 15" id="KW-0378">Hydrolase</keyword>
<dbReference type="KEGG" id="gai:IMCC3135_11725"/>
<feature type="binding site" evidence="15">
    <location>
        <position position="408"/>
    </location>
    <ligand>
        <name>Zn(2+)</name>
        <dbReference type="ChEBI" id="CHEBI:29105"/>
        <note>ligand shared between dimeric partners</note>
    </ligand>
</feature>
<keyword evidence="15" id="KW-0862">Zinc</keyword>
<feature type="compositionally biased region" description="Low complexity" evidence="16">
    <location>
        <begin position="1113"/>
        <end position="1127"/>
    </location>
</feature>
<dbReference type="InterPro" id="IPR012340">
    <property type="entry name" value="NA-bd_OB-fold"/>
</dbReference>
<sequence>MKRMLINATHSEELRVAIVDGQRLVDLDIEHKSREQRKSNIYKAKITRVEPSLEAVFVDYGADRHGFLPFKEIAKEFLNGSNKKTEGGRPSIRDCIKEGQEIVVQIEKEERSNKGAALTTFISLAGRFLVLMPNNPRAGGVSRRIEGDDRSELKAAMSDVEVPAGMGTIVRTAGIGRTTEELQWDLDYQAAIWKAIQEAAGENKAPFLIYQESNIIVRGLRDYFRGDIGEIIADEATTYEQAAEFIRLYMPQNERKLKMYQDDVPLFNRYQVESQIESAFRREVRLPSGGALVIDHTEALVSIDINSARATKGSDIEETATNTNLEAADEVARQLRLRDLGGLVVIDFIDMMDSKHQRAVENRLRDALKQDRARVQIGRISKFGLLEMSRQRLRPSLGESSENVCPRCQGHGTIRGIESTALSILRLVEEDAMKDNTGRVMADVPVEVATYLLNEKRQSITEIEARNNVVLLIVANPTLETPNYTIERIRMSEADHDMVTKKSYELASDNTETYSAQQEAREEKKPETAAVSAVSPLAPAPTPARLQQQAVVPGPVQGPGGFRRILGAVTSLFGASSSSNESSADSTTEQNASGSKSANTNARRNGNSDDESRGQKRGSRSGNRNGRGRSKQADGENGENGENGETSNESPRGGRNNQRRAKNAEAPEGERKNPRGRGRGRKQENSANAEELPIAVDGEGEATDANAGKPENNKRSANGRRSKRKVEQTTPENSDTVVIDAESAPTTTADGPANEQPANSEEGGRTRGRRGGRRRGGRGRGKTNERDENGEIKESAANDADATVEPSANATGEHQQADNADAKGNNAEAVSIDDASAAMSESTEKAESVGEKAAITTATAVVDAPNEVIASSEEPANDTSAESTSETSETSETSDTSEASPTDRQKSSRQKGRRRSSKAAANDTAEDASAAEVVETAPAEPAAIESAEEPALVESVEAQPAAVVSAEEPAPVESAEAQPATVEPVEEPAATESAEAKPAALEPVEEPAPVESAEAQAAAVEPAEEPAPVESAEAQAAAVEPAEVPAPVETAEAKPAVIESAEEPAAVEPAEATEAEPAAISELDSEDPSDDSDDTGKPKRRGGGRRRERVNSKKAAAAKSPTPAETADSNDTTTTAEESTKPEKHQPEPADISPVETSASEATTHVVTEESKVSQRQPSQLKSSVRSLANKDESGSGGGLSLASKRVPDVIPASLGSKAVEVGNSEAATKAAVNDNTSQSSDEAIESNVKPTTEKLND</sequence>
<evidence type="ECO:0000256" key="14">
    <source>
        <dbReference type="ARBA" id="ARBA00023136"/>
    </source>
</evidence>
<evidence type="ECO:0000259" key="17">
    <source>
        <dbReference type="PROSITE" id="PS50126"/>
    </source>
</evidence>
<protein>
    <recommendedName>
        <fullName evidence="15">Ribonuclease E</fullName>
        <shortName evidence="15">RNase E</shortName>
        <ecNumber evidence="15">3.1.26.12</ecNumber>
    </recommendedName>
</protein>
<dbReference type="InterPro" id="IPR003029">
    <property type="entry name" value="S1_domain"/>
</dbReference>
<evidence type="ECO:0000256" key="8">
    <source>
        <dbReference type="ARBA" id="ARBA00022723"/>
    </source>
</evidence>
<evidence type="ECO:0000256" key="16">
    <source>
        <dbReference type="SAM" id="MobiDB-lite"/>
    </source>
</evidence>
<comment type="subunit">
    <text evidence="15">Component of the RNA degradosome, which is a multiprotein complex involved in RNA processing and mRNA degradation. Within the RNA degradosome, RNase E assembles into a homotetramer formed by a dimer of dimers.</text>
</comment>
<feature type="compositionally biased region" description="Low complexity" evidence="16">
    <location>
        <begin position="918"/>
        <end position="1082"/>
    </location>
</feature>
<gene>
    <name evidence="18" type="primary">rng_1</name>
    <name evidence="15" type="synonym">rne</name>
    <name evidence="18" type="ORF">IMCC3135_11725</name>
</gene>
<keyword evidence="3 15" id="KW-0963">Cytoplasm</keyword>
<feature type="compositionally biased region" description="Low complexity" evidence="16">
    <location>
        <begin position="528"/>
        <end position="546"/>
    </location>
</feature>
<dbReference type="PANTHER" id="PTHR30001">
    <property type="entry name" value="RIBONUCLEASE"/>
    <property type="match status" value="1"/>
</dbReference>
<evidence type="ECO:0000256" key="7">
    <source>
        <dbReference type="ARBA" id="ARBA00022722"/>
    </source>
</evidence>
<name>A0A2Z2NPP2_9GAMM</name>
<dbReference type="SMART" id="SM00316">
    <property type="entry name" value="S1"/>
    <property type="match status" value="1"/>
</dbReference>
<comment type="similarity">
    <text evidence="15">Belongs to the RNase E/G family. RNase E subfamily.</text>
</comment>
<dbReference type="GO" id="GO:0006402">
    <property type="term" value="P:mRNA catabolic process"/>
    <property type="evidence" value="ECO:0007669"/>
    <property type="project" value="UniProtKB-UniRule"/>
</dbReference>
<keyword evidence="19" id="KW-1185">Reference proteome</keyword>
<feature type="compositionally biased region" description="Polar residues" evidence="16">
    <location>
        <begin position="509"/>
        <end position="518"/>
    </location>
</feature>
<comment type="similarity">
    <text evidence="1">Belongs to the RNase E/G family. RNase G subfamily.</text>
</comment>
<feature type="compositionally biased region" description="Basic and acidic residues" evidence="16">
    <location>
        <begin position="782"/>
        <end position="796"/>
    </location>
</feature>
<accession>A0A2Z2NPP2</accession>
<evidence type="ECO:0000256" key="6">
    <source>
        <dbReference type="ARBA" id="ARBA00022694"/>
    </source>
</evidence>
<feature type="compositionally biased region" description="Acidic residues" evidence="16">
    <location>
        <begin position="1083"/>
        <end position="1093"/>
    </location>
</feature>
<comment type="cofactor">
    <cofactor evidence="15">
        <name>Mg(2+)</name>
        <dbReference type="ChEBI" id="CHEBI:18420"/>
    </cofactor>
    <text evidence="15">Binds 1 Mg(2+) ion per subunit.</text>
</comment>
<evidence type="ECO:0000313" key="18">
    <source>
        <dbReference type="EMBL" id="ASJ72435.1"/>
    </source>
</evidence>
<evidence type="ECO:0000256" key="12">
    <source>
        <dbReference type="ARBA" id="ARBA00022842"/>
    </source>
</evidence>
<keyword evidence="7 15" id="KW-0540">Nuclease</keyword>
<dbReference type="SUPFAM" id="SSF50249">
    <property type="entry name" value="Nucleic acid-binding proteins"/>
    <property type="match status" value="1"/>
</dbReference>
<evidence type="ECO:0000256" key="4">
    <source>
        <dbReference type="ARBA" id="ARBA00022519"/>
    </source>
</evidence>
<dbReference type="GO" id="GO:0019843">
    <property type="term" value="F:rRNA binding"/>
    <property type="evidence" value="ECO:0007669"/>
    <property type="project" value="UniProtKB-KW"/>
</dbReference>